<dbReference type="Proteomes" id="UP001165960">
    <property type="component" value="Unassembled WGS sequence"/>
</dbReference>
<sequence>MLQSQNKDLTPGGGKWEAIDFSLCSPIPPHTPHAVSVSLPKWIDNVDYEEGNPRVTEKMKSGYPRFCVHESVKKLFESIVTKTGLQGYACFGFPSRRVANECIDFIRRQSPSAEPRLAEYNIKPKNEAIPPSTLVAVLVPQELYPLAKAFWQHTGEIITSRYAEYHLASDGLYTKPPRVSTRYSKNVAVETTRDSEPDSYLEDRYGRNLGIEWAGKAKLALRRRVAASLQDAAGLVDISNVYLYPTGMSAIYNAHRLALGILGNFKSVCFGFPYTDTLKILQKFGPGCHFLGSGEDEDLERLERILEQEPILALFCEFPSNPLLKSPALGRIRQLADKYGFLVVVDETIGGLINLNVLEVADIAVSSLTKIFSGDSNVMGGSLVISPKSSKLTILKQWLKANYEDLMWCEDAIFLERNSRSFEERVRRINGDAEALCDFLRSHPLVKQVHYPKFTTLGNFEQYQRPNTGYGGLFSLDFHQLDHAIAFYDNLPCAKGPSLGTNFTLACPYTLLAHYSELDWAANYGVSSSLVRVSVGLEGENWLIKAFSHALSCIINEIPDASL</sequence>
<name>A0ACC2TZ02_9FUNG</name>
<dbReference type="EMBL" id="QTSX02001622">
    <property type="protein sequence ID" value="KAJ9079975.1"/>
    <property type="molecule type" value="Genomic_DNA"/>
</dbReference>
<evidence type="ECO:0000313" key="1">
    <source>
        <dbReference type="EMBL" id="KAJ9079975.1"/>
    </source>
</evidence>
<organism evidence="1 2">
    <name type="scientific">Entomophthora muscae</name>
    <dbReference type="NCBI Taxonomy" id="34485"/>
    <lineage>
        <taxon>Eukaryota</taxon>
        <taxon>Fungi</taxon>
        <taxon>Fungi incertae sedis</taxon>
        <taxon>Zoopagomycota</taxon>
        <taxon>Entomophthoromycotina</taxon>
        <taxon>Entomophthoromycetes</taxon>
        <taxon>Entomophthorales</taxon>
        <taxon>Entomophthoraceae</taxon>
        <taxon>Entomophthora</taxon>
    </lineage>
</organism>
<comment type="caution">
    <text evidence="1">The sequence shown here is derived from an EMBL/GenBank/DDBJ whole genome shotgun (WGS) entry which is preliminary data.</text>
</comment>
<dbReference type="EC" id="2.5.1.48" evidence="1"/>
<accession>A0ACC2TZ02</accession>
<keyword evidence="1" id="KW-0808">Transferase</keyword>
<proteinExistence type="predicted"/>
<protein>
    <submittedName>
        <fullName evidence="1">Cystathionine gamma-synthase</fullName>
        <ecNumber evidence="1">2.5.1.48</ecNumber>
    </submittedName>
</protein>
<keyword evidence="2" id="KW-1185">Reference proteome</keyword>
<reference evidence="1" key="1">
    <citation type="submission" date="2022-04" db="EMBL/GenBank/DDBJ databases">
        <title>Genome of the entomopathogenic fungus Entomophthora muscae.</title>
        <authorList>
            <person name="Elya C."/>
            <person name="Lovett B.R."/>
            <person name="Lee E."/>
            <person name="Macias A.M."/>
            <person name="Hajek A.E."/>
            <person name="De Bivort B.L."/>
            <person name="Kasson M.T."/>
            <person name="De Fine Licht H.H."/>
            <person name="Stajich J.E."/>
        </authorList>
    </citation>
    <scope>NUCLEOTIDE SEQUENCE</scope>
    <source>
        <strain evidence="1">Berkeley</strain>
    </source>
</reference>
<gene>
    <name evidence="1" type="primary">STR2_5</name>
    <name evidence="1" type="ORF">DSO57_1029947</name>
</gene>
<evidence type="ECO:0000313" key="2">
    <source>
        <dbReference type="Proteomes" id="UP001165960"/>
    </source>
</evidence>